<organism evidence="1 3">
    <name type="scientific">Sulfodiicoccus acidiphilus</name>
    <dbReference type="NCBI Taxonomy" id="1670455"/>
    <lineage>
        <taxon>Archaea</taxon>
        <taxon>Thermoproteota</taxon>
        <taxon>Thermoprotei</taxon>
        <taxon>Sulfolobales</taxon>
        <taxon>Sulfolobaceae</taxon>
        <taxon>Sulfodiicoccus</taxon>
    </lineage>
</organism>
<accession>A0A348B4W1</accession>
<dbReference type="Proteomes" id="UP000276741">
    <property type="component" value="Chromosome"/>
</dbReference>
<reference evidence="1" key="3">
    <citation type="journal article" date="2019" name="BMC Res. Notes">
        <title>Complete genome sequence of the Sulfodiicoccus acidiphilus strain HS-1T, the first crenarchaeon that lacks polB3, isolated from an acidic hot spring in Ohwaku-dani, Hakone, Japan.</title>
        <authorList>
            <person name="Sakai H.D."/>
            <person name="Kurosawa N."/>
        </authorList>
    </citation>
    <scope>NUCLEOTIDE SEQUENCE</scope>
    <source>
        <strain evidence="1">HS-1</strain>
    </source>
</reference>
<dbReference type="EMBL" id="BMQS01000031">
    <property type="protein sequence ID" value="GGU04884.1"/>
    <property type="molecule type" value="Genomic_DNA"/>
</dbReference>
<dbReference type="KEGG" id="sacd:HS1genome_1602"/>
<evidence type="ECO:0000313" key="3">
    <source>
        <dbReference type="Proteomes" id="UP000276741"/>
    </source>
</evidence>
<dbReference type="EMBL" id="AP018553">
    <property type="protein sequence ID" value="BBD73213.1"/>
    <property type="molecule type" value="Genomic_DNA"/>
</dbReference>
<reference evidence="3" key="2">
    <citation type="submission" date="2018-04" db="EMBL/GenBank/DDBJ databases">
        <title>Complete genome sequence of Sulfodiicoccus acidiphilus strain HS-1.</title>
        <authorList>
            <person name="Sakai H.D."/>
            <person name="Kurosawa N."/>
        </authorList>
    </citation>
    <scope>NUCLEOTIDE SEQUENCE [LARGE SCALE GENOMIC DNA]</scope>
    <source>
        <strain evidence="3">HS-1</strain>
    </source>
</reference>
<protein>
    <submittedName>
        <fullName evidence="1">Uncharacterized protein</fullName>
    </submittedName>
</protein>
<evidence type="ECO:0000313" key="2">
    <source>
        <dbReference type="EMBL" id="GGU04884.1"/>
    </source>
</evidence>
<proteinExistence type="predicted"/>
<gene>
    <name evidence="2" type="ORF">GCM10007116_21840</name>
    <name evidence="1" type="ORF">HS1genome_1602</name>
</gene>
<reference evidence="2" key="4">
    <citation type="submission" date="2020-09" db="EMBL/GenBank/DDBJ databases">
        <authorList>
            <person name="Sun Q."/>
            <person name="Ohkuma M."/>
        </authorList>
    </citation>
    <scope>NUCLEOTIDE SEQUENCE</scope>
    <source>
        <strain evidence="2">JCM 31740</strain>
    </source>
</reference>
<dbReference type="Proteomes" id="UP000616143">
    <property type="component" value="Unassembled WGS sequence"/>
</dbReference>
<name>A0A348B4W1_9CREN</name>
<dbReference type="AlphaFoldDB" id="A0A348B4W1"/>
<sequence>MKCSGKKVLDCELQRNETPEGVDLMDYSVALDLFAQAKVLTPDETRVVLFGVLRLVSPFIR</sequence>
<evidence type="ECO:0000313" key="1">
    <source>
        <dbReference type="EMBL" id="BBD73213.1"/>
    </source>
</evidence>
<keyword evidence="3" id="KW-1185">Reference proteome</keyword>
<reference evidence="2" key="1">
    <citation type="journal article" date="2014" name="Int. J. Syst. Evol. Microbiol.">
        <title>Complete genome sequence of Corynebacterium casei LMG S-19264T (=DSM 44701T), isolated from a smear-ripened cheese.</title>
        <authorList>
            <consortium name="US DOE Joint Genome Institute (JGI-PGF)"/>
            <person name="Walter F."/>
            <person name="Albersmeier A."/>
            <person name="Kalinowski J."/>
            <person name="Ruckert C."/>
        </authorList>
    </citation>
    <scope>NUCLEOTIDE SEQUENCE</scope>
    <source>
        <strain evidence="2">JCM 31740</strain>
    </source>
</reference>